<reference evidence="2" key="1">
    <citation type="journal article" date="2023" name="Plant J.">
        <title>The genome of the king protea, Protea cynaroides.</title>
        <authorList>
            <person name="Chang J."/>
            <person name="Duong T.A."/>
            <person name="Schoeman C."/>
            <person name="Ma X."/>
            <person name="Roodt D."/>
            <person name="Barker N."/>
            <person name="Li Z."/>
            <person name="Van de Peer Y."/>
            <person name="Mizrachi E."/>
        </authorList>
    </citation>
    <scope>NUCLEOTIDE SEQUENCE</scope>
    <source>
        <tissue evidence="2">Young leaves</tissue>
    </source>
</reference>
<name>A0A9Q0KPY0_9MAGN</name>
<evidence type="ECO:0000313" key="3">
    <source>
        <dbReference type="Proteomes" id="UP001141806"/>
    </source>
</evidence>
<protein>
    <submittedName>
        <fullName evidence="2">Uncharacterized protein</fullName>
    </submittedName>
</protein>
<dbReference type="Proteomes" id="UP001141806">
    <property type="component" value="Unassembled WGS sequence"/>
</dbReference>
<keyword evidence="3" id="KW-1185">Reference proteome</keyword>
<dbReference type="AlphaFoldDB" id="A0A9Q0KPY0"/>
<feature type="compositionally biased region" description="Basic and acidic residues" evidence="1">
    <location>
        <begin position="26"/>
        <end position="46"/>
    </location>
</feature>
<organism evidence="2 3">
    <name type="scientific">Protea cynaroides</name>
    <dbReference type="NCBI Taxonomy" id="273540"/>
    <lineage>
        <taxon>Eukaryota</taxon>
        <taxon>Viridiplantae</taxon>
        <taxon>Streptophyta</taxon>
        <taxon>Embryophyta</taxon>
        <taxon>Tracheophyta</taxon>
        <taxon>Spermatophyta</taxon>
        <taxon>Magnoliopsida</taxon>
        <taxon>Proteales</taxon>
        <taxon>Proteaceae</taxon>
        <taxon>Protea</taxon>
    </lineage>
</organism>
<feature type="compositionally biased region" description="Basic and acidic residues" evidence="1">
    <location>
        <begin position="57"/>
        <end position="66"/>
    </location>
</feature>
<sequence>MPYQSGVRRRSCPGLLRLRRGMWRKDFPPEGEWRRPSRKLARNDTVRRRRKTQKRVARQEFKDACLEKNLPVLDDEDYDPEEPNLDDPAYQDLEEEQTRQGIKANRQTLETDEDMRKQMFRGVGSSRHAAKLQGQS</sequence>
<dbReference type="EMBL" id="JAMYWD010000004">
    <property type="protein sequence ID" value="KAJ4974106.1"/>
    <property type="molecule type" value="Genomic_DNA"/>
</dbReference>
<accession>A0A9Q0KPY0</accession>
<gene>
    <name evidence="2" type="ORF">NE237_007280</name>
</gene>
<feature type="region of interest" description="Disordered" evidence="1">
    <location>
        <begin position="26"/>
        <end position="115"/>
    </location>
</feature>
<proteinExistence type="predicted"/>
<comment type="caution">
    <text evidence="2">The sequence shown here is derived from an EMBL/GenBank/DDBJ whole genome shotgun (WGS) entry which is preliminary data.</text>
</comment>
<evidence type="ECO:0000256" key="1">
    <source>
        <dbReference type="SAM" id="MobiDB-lite"/>
    </source>
</evidence>
<evidence type="ECO:0000313" key="2">
    <source>
        <dbReference type="EMBL" id="KAJ4974106.1"/>
    </source>
</evidence>
<feature type="compositionally biased region" description="Basic residues" evidence="1">
    <location>
        <begin position="47"/>
        <end position="56"/>
    </location>
</feature>
<feature type="compositionally biased region" description="Acidic residues" evidence="1">
    <location>
        <begin position="73"/>
        <end position="85"/>
    </location>
</feature>